<dbReference type="SUPFAM" id="SSF52833">
    <property type="entry name" value="Thioredoxin-like"/>
    <property type="match status" value="1"/>
</dbReference>
<dbReference type="Pfam" id="PF00578">
    <property type="entry name" value="AhpC-TSA"/>
    <property type="match status" value="1"/>
</dbReference>
<dbReference type="Proteomes" id="UP000324133">
    <property type="component" value="Unassembled WGS sequence"/>
</dbReference>
<dbReference type="InterPro" id="IPR013766">
    <property type="entry name" value="Thioredoxin_domain"/>
</dbReference>
<dbReference type="OrthoDB" id="6399635at2"/>
<accession>A0A5B6TVC0</accession>
<evidence type="ECO:0000256" key="1">
    <source>
        <dbReference type="ARBA" id="ARBA00023284"/>
    </source>
</evidence>
<dbReference type="Gene3D" id="1.25.40.10">
    <property type="entry name" value="Tetratricopeptide repeat domain"/>
    <property type="match status" value="1"/>
</dbReference>
<dbReference type="InterPro" id="IPR017937">
    <property type="entry name" value="Thioredoxin_CS"/>
</dbReference>
<dbReference type="PANTHER" id="PTHR42852:SF17">
    <property type="entry name" value="THIOREDOXIN-LIKE PROTEIN HI_1115"/>
    <property type="match status" value="1"/>
</dbReference>
<sequence>MKNLLLLLLCLCWLPLAQAQTPTGSLTLKQAQPKAGQEVRFTYNPAGTVLEKAASVTALVYAYDQNKPKAHEIELKKVKAGWEGRFRPEAGVDGAVLLFREEETYDRNNGKGYSFFLYDNKKQPVQGALYGLAAAYAEWGGMVGIENDGLKALDLLRQEAALYPAQKREMTQTRTYALSYAYKGEESKQKVLQELEDLSKEPNLTAKELGFLANYYNRLEQKDKGEAFGEQARALEPTGEFVQTQRLMEFYNTEDPAKKKELALAFAKEYPGHERVASLLSGIALEYAEAGNWPEFEGLLTKYPVLATSSLYNSAAWRLYEKGEDLTKAKALAQKGYELAQKEVQQPTEPKPDLYAATDWKKSREYTVGQVADTYGAILLKEGNKAAAEKYLAEGYSYTRGNSPDITERYAEVLASGGDKAKARKIMEEMAASGNGTAKVKGYLKDIYTQQQNGETGFEAYLAKVEAPALEKLRTDLKRKMILEAAPAFELRDLNGTVVSLASLKGKTVVVDFWATWCGPCVSSFPGMQQAVNKFKDNGKVAFVFVNSWESGKDKKKTAADFISKKNYSFQVLLDEENKMIDAYKVQGIPTKFILDANGNIRFKSVGFSGNSDKAVQEISTMIDLLRPELLTSVK</sequence>
<dbReference type="AlphaFoldDB" id="A0A5B6TVC0"/>
<evidence type="ECO:0000313" key="4">
    <source>
        <dbReference type="EMBL" id="KAA3440498.1"/>
    </source>
</evidence>
<dbReference type="InterPro" id="IPR011990">
    <property type="entry name" value="TPR-like_helical_dom_sf"/>
</dbReference>
<gene>
    <name evidence="4" type="ORF">FOA19_07555</name>
</gene>
<name>A0A5B6TVC0_9BACT</name>
<feature type="chain" id="PRO_5022922549" evidence="2">
    <location>
        <begin position="20"/>
        <end position="635"/>
    </location>
</feature>
<dbReference type="InterPro" id="IPR050553">
    <property type="entry name" value="Thioredoxin_ResA/DsbE_sf"/>
</dbReference>
<comment type="caution">
    <text evidence="4">The sequence shown here is derived from an EMBL/GenBank/DDBJ whole genome shotgun (WGS) entry which is preliminary data.</text>
</comment>
<keyword evidence="2" id="KW-0732">Signal</keyword>
<organism evidence="4 5">
    <name type="scientific">Rufibacter hautae</name>
    <dbReference type="NCBI Taxonomy" id="2595005"/>
    <lineage>
        <taxon>Bacteria</taxon>
        <taxon>Pseudomonadati</taxon>
        <taxon>Bacteroidota</taxon>
        <taxon>Cytophagia</taxon>
        <taxon>Cytophagales</taxon>
        <taxon>Hymenobacteraceae</taxon>
        <taxon>Rufibacter</taxon>
    </lineage>
</organism>
<dbReference type="GO" id="GO:0016491">
    <property type="term" value="F:oxidoreductase activity"/>
    <property type="evidence" value="ECO:0007669"/>
    <property type="project" value="InterPro"/>
</dbReference>
<dbReference type="GO" id="GO:0016209">
    <property type="term" value="F:antioxidant activity"/>
    <property type="evidence" value="ECO:0007669"/>
    <property type="project" value="InterPro"/>
</dbReference>
<dbReference type="PROSITE" id="PS00194">
    <property type="entry name" value="THIOREDOXIN_1"/>
    <property type="match status" value="1"/>
</dbReference>
<dbReference type="EMBL" id="VKKY01000001">
    <property type="protein sequence ID" value="KAA3440498.1"/>
    <property type="molecule type" value="Genomic_DNA"/>
</dbReference>
<keyword evidence="1" id="KW-0676">Redox-active center</keyword>
<feature type="domain" description="Thioredoxin" evidence="3">
    <location>
        <begin position="480"/>
        <end position="628"/>
    </location>
</feature>
<dbReference type="CDD" id="cd02966">
    <property type="entry name" value="TlpA_like_family"/>
    <property type="match status" value="1"/>
</dbReference>
<dbReference type="PROSITE" id="PS51352">
    <property type="entry name" value="THIOREDOXIN_2"/>
    <property type="match status" value="1"/>
</dbReference>
<dbReference type="InterPro" id="IPR000866">
    <property type="entry name" value="AhpC/TSA"/>
</dbReference>
<dbReference type="RefSeq" id="WP_149090129.1">
    <property type="nucleotide sequence ID" value="NZ_VKKY01000001.1"/>
</dbReference>
<reference evidence="4 5" key="1">
    <citation type="submission" date="2019-07" db="EMBL/GenBank/DDBJ databases">
        <title>Rufibacter sp. nov., isolated from lake sediment.</title>
        <authorList>
            <person name="Qu J.-H."/>
        </authorList>
    </citation>
    <scope>NUCLEOTIDE SEQUENCE [LARGE SCALE GENOMIC DNA]</scope>
    <source>
        <strain evidence="4 5">NBS58-1</strain>
    </source>
</reference>
<dbReference type="GO" id="GO:0006950">
    <property type="term" value="P:response to stress"/>
    <property type="evidence" value="ECO:0007669"/>
    <property type="project" value="UniProtKB-ARBA"/>
</dbReference>
<feature type="signal peptide" evidence="2">
    <location>
        <begin position="1"/>
        <end position="19"/>
    </location>
</feature>
<evidence type="ECO:0000259" key="3">
    <source>
        <dbReference type="PROSITE" id="PS51352"/>
    </source>
</evidence>
<dbReference type="InterPro" id="IPR036249">
    <property type="entry name" value="Thioredoxin-like_sf"/>
</dbReference>
<evidence type="ECO:0000256" key="2">
    <source>
        <dbReference type="SAM" id="SignalP"/>
    </source>
</evidence>
<protein>
    <submittedName>
        <fullName evidence="4">Redoxin domain-containing protein</fullName>
    </submittedName>
</protein>
<dbReference type="Gene3D" id="3.40.30.10">
    <property type="entry name" value="Glutaredoxin"/>
    <property type="match status" value="1"/>
</dbReference>
<dbReference type="PANTHER" id="PTHR42852">
    <property type="entry name" value="THIOL:DISULFIDE INTERCHANGE PROTEIN DSBE"/>
    <property type="match status" value="1"/>
</dbReference>
<proteinExistence type="predicted"/>
<evidence type="ECO:0000313" key="5">
    <source>
        <dbReference type="Proteomes" id="UP000324133"/>
    </source>
</evidence>
<keyword evidence="5" id="KW-1185">Reference proteome</keyword>